<reference evidence="2 3" key="1">
    <citation type="submission" date="2024-05" db="EMBL/GenBank/DDBJ databases">
        <authorList>
            <person name="Haq I."/>
            <person name="Ullah Z."/>
            <person name="Ahmad R."/>
            <person name="Li M."/>
            <person name="Tong Y."/>
        </authorList>
    </citation>
    <scope>NUCLEOTIDE SEQUENCE [LARGE SCALE GENOMIC DNA]</scope>
    <source>
        <strain evidence="2 3">16A2E</strain>
    </source>
</reference>
<gene>
    <name evidence="2" type="ORF">ABC228_04425</name>
</gene>
<dbReference type="InterPro" id="IPR005646">
    <property type="entry name" value="FapA"/>
</dbReference>
<dbReference type="PANTHER" id="PTHR38032:SF1">
    <property type="entry name" value="RNA-BINDING PROTEIN KHPB N-TERMINAL DOMAIN-CONTAINING PROTEIN"/>
    <property type="match status" value="1"/>
</dbReference>
<accession>A0ABU9XDU4</accession>
<dbReference type="InterPro" id="IPR046866">
    <property type="entry name" value="FapA_N"/>
</dbReference>
<dbReference type="PANTHER" id="PTHR38032">
    <property type="entry name" value="POLYMERASE-RELATED"/>
    <property type="match status" value="1"/>
</dbReference>
<name>A0ABU9XDU4_9BACI</name>
<evidence type="ECO:0000313" key="3">
    <source>
        <dbReference type="Proteomes" id="UP001444625"/>
    </source>
</evidence>
<sequence>MFNLNELFTIVISKDHMIAELHYTDEYLVNRDLDITSEAFHDFLNDNQIVYGIKEEAVELVISGIPLDDFPVAIATGVLPEHGTNAEIIYEINLNPTIEKTEKRDFRDVMQIPSVEKDQKLASVSSPTKGKDGTDVYGNLIPAQPGKPLTIKTGKNVRYEETESAFYATSEGQASVQRNIIHVLPVFEVKDTLSLKEGNLNFIGTIIIKGDVPSGYKVNAGGDVKIFGMVEAASIHAEGSVFISEGLSGLQKGQVVARENIQIGYINQGNVNAGNNLYVENSILHSNCTAGSEIICQKGSIIGGTVSAGDSIQVKHVGNQMSTKTELMLGQSHNEVQLAENLQSQKKEIEDSLAKLKIIGEKLSQTPNIESNPKLLHALKRQRASYDKNTEMLSTINEQLESLSIDAKEKYAKLVITGNVYANTIVSFGKYKRVINTINQHVEFELLNNEIFMRTR</sequence>
<protein>
    <submittedName>
        <fullName evidence="2">FapA family protein</fullName>
    </submittedName>
</protein>
<dbReference type="Pfam" id="PF20250">
    <property type="entry name" value="FapA_N"/>
    <property type="match status" value="1"/>
</dbReference>
<dbReference type="RefSeq" id="WP_345823872.1">
    <property type="nucleotide sequence ID" value="NZ_JBDIML010000001.1"/>
</dbReference>
<dbReference type="InterPro" id="IPR046865">
    <property type="entry name" value="FapA_b_solenoid"/>
</dbReference>
<comment type="caution">
    <text evidence="2">The sequence shown here is derived from an EMBL/GenBank/DDBJ whole genome shotgun (WGS) entry which is preliminary data.</text>
</comment>
<dbReference type="EMBL" id="JBDIML010000001">
    <property type="protein sequence ID" value="MEN2766423.1"/>
    <property type="molecule type" value="Genomic_DNA"/>
</dbReference>
<keyword evidence="3" id="KW-1185">Reference proteome</keyword>
<feature type="domain" description="Flagellar Assembly Protein A N-terminal region" evidence="1">
    <location>
        <begin position="8"/>
        <end position="179"/>
    </location>
</feature>
<proteinExistence type="predicted"/>
<evidence type="ECO:0000313" key="2">
    <source>
        <dbReference type="EMBL" id="MEN2766423.1"/>
    </source>
</evidence>
<dbReference type="Proteomes" id="UP001444625">
    <property type="component" value="Unassembled WGS sequence"/>
</dbReference>
<organism evidence="2 3">
    <name type="scientific">Ornithinibacillus xuwenensis</name>
    <dbReference type="NCBI Taxonomy" id="3144668"/>
    <lineage>
        <taxon>Bacteria</taxon>
        <taxon>Bacillati</taxon>
        <taxon>Bacillota</taxon>
        <taxon>Bacilli</taxon>
        <taxon>Bacillales</taxon>
        <taxon>Bacillaceae</taxon>
        <taxon>Ornithinibacillus</taxon>
    </lineage>
</organism>
<dbReference type="Pfam" id="PF03961">
    <property type="entry name" value="FapA"/>
    <property type="match status" value="1"/>
</dbReference>
<evidence type="ECO:0000259" key="1">
    <source>
        <dbReference type="Pfam" id="PF20250"/>
    </source>
</evidence>